<evidence type="ECO:0000313" key="5">
    <source>
        <dbReference type="Proteomes" id="UP000192980"/>
    </source>
</evidence>
<evidence type="ECO:0000256" key="2">
    <source>
        <dbReference type="ARBA" id="ARBA00022723"/>
    </source>
</evidence>
<comment type="similarity">
    <text evidence="1">Belongs to the DinB family.</text>
</comment>
<protein>
    <submittedName>
        <fullName evidence="4">Uncharacterized damage-inducible protein DinB (Forms a four-helix bundle)</fullName>
    </submittedName>
</protein>
<keyword evidence="2 3" id="KW-0479">Metal-binding</keyword>
<reference evidence="4 5" key="1">
    <citation type="submission" date="2017-04" db="EMBL/GenBank/DDBJ databases">
        <authorList>
            <person name="Afonso C.L."/>
            <person name="Miller P.J."/>
            <person name="Scott M.A."/>
            <person name="Spackman E."/>
            <person name="Goraichik I."/>
            <person name="Dimitrov K.M."/>
            <person name="Suarez D.L."/>
            <person name="Swayne D.E."/>
        </authorList>
    </citation>
    <scope>NUCLEOTIDE SEQUENCE [LARGE SCALE GENOMIC DNA]</scope>
    <source>
        <strain evidence="4 5">DSM 22418</strain>
    </source>
</reference>
<proteinExistence type="inferred from homology"/>
<accession>A0A1X7KNC6</accession>
<dbReference type="SUPFAM" id="SSF109854">
    <property type="entry name" value="DinB/YfiT-like putative metalloenzymes"/>
    <property type="match status" value="1"/>
</dbReference>
<dbReference type="InterPro" id="IPR007837">
    <property type="entry name" value="DinB"/>
</dbReference>
<feature type="binding site" evidence="3">
    <location>
        <position position="134"/>
    </location>
    <ligand>
        <name>a divalent metal cation</name>
        <dbReference type="ChEBI" id="CHEBI:60240"/>
    </ligand>
</feature>
<dbReference type="AlphaFoldDB" id="A0A1X7KNC6"/>
<evidence type="ECO:0000256" key="3">
    <source>
        <dbReference type="PIRSR" id="PIRSR607837-1"/>
    </source>
</evidence>
<name>A0A1X7KNC6_9SPHI</name>
<dbReference type="EMBL" id="FXAU01000006">
    <property type="protein sequence ID" value="SMG42218.1"/>
    <property type="molecule type" value="Genomic_DNA"/>
</dbReference>
<dbReference type="GO" id="GO:0046872">
    <property type="term" value="F:metal ion binding"/>
    <property type="evidence" value="ECO:0007669"/>
    <property type="project" value="UniProtKB-KW"/>
</dbReference>
<gene>
    <name evidence="4" type="ORF">SAMN05660862_2998</name>
</gene>
<dbReference type="RefSeq" id="WP_085473720.1">
    <property type="nucleotide sequence ID" value="NZ_CP038029.1"/>
</dbReference>
<feature type="binding site" evidence="3">
    <location>
        <position position="47"/>
    </location>
    <ligand>
        <name>a divalent metal cation</name>
        <dbReference type="ChEBI" id="CHEBI:60240"/>
    </ligand>
</feature>
<organism evidence="4 5">
    <name type="scientific">Sphingobacterium psychroaquaticum</name>
    <dbReference type="NCBI Taxonomy" id="561061"/>
    <lineage>
        <taxon>Bacteria</taxon>
        <taxon>Pseudomonadati</taxon>
        <taxon>Bacteroidota</taxon>
        <taxon>Sphingobacteriia</taxon>
        <taxon>Sphingobacteriales</taxon>
        <taxon>Sphingobacteriaceae</taxon>
        <taxon>Sphingobacterium</taxon>
    </lineage>
</organism>
<sequence length="166" mass="19014">MGLKRSLLIELERETQSTRRILERLTDEHLDWRPHEKSMSVKDLAYHIVGLHNWVATVIPMTVFDFKTDFNPKPVSSIAELRQMLDEGYALNKAAIENATDESWGEDWTMQAGPEYVIAKMPRAGAMRYVVNNHLIHHRGQLTVYLRMLDIPVPGLYGPSADENQG</sequence>
<evidence type="ECO:0000256" key="1">
    <source>
        <dbReference type="ARBA" id="ARBA00008635"/>
    </source>
</evidence>
<dbReference type="OrthoDB" id="119432at2"/>
<keyword evidence="5" id="KW-1185">Reference proteome</keyword>
<evidence type="ECO:0000313" key="4">
    <source>
        <dbReference type="EMBL" id="SMG42218.1"/>
    </source>
</evidence>
<feature type="binding site" evidence="3">
    <location>
        <position position="138"/>
    </location>
    <ligand>
        <name>a divalent metal cation</name>
        <dbReference type="ChEBI" id="CHEBI:60240"/>
    </ligand>
</feature>
<dbReference type="Gene3D" id="1.20.120.450">
    <property type="entry name" value="dinb family like domain"/>
    <property type="match status" value="1"/>
</dbReference>
<dbReference type="Proteomes" id="UP000192980">
    <property type="component" value="Unassembled WGS sequence"/>
</dbReference>
<dbReference type="InterPro" id="IPR034660">
    <property type="entry name" value="DinB/YfiT-like"/>
</dbReference>
<dbReference type="STRING" id="561061.SAMN05660862_2998"/>
<dbReference type="Pfam" id="PF05163">
    <property type="entry name" value="DinB"/>
    <property type="match status" value="1"/>
</dbReference>